<reference evidence="2 3" key="1">
    <citation type="submission" date="2018-04" db="EMBL/GenBank/DDBJ databases">
        <title>Genomic Encyclopedia of Archaeal and Bacterial Type Strains, Phase II (KMG-II): from individual species to whole genera.</title>
        <authorList>
            <person name="Goeker M."/>
        </authorList>
    </citation>
    <scope>NUCLEOTIDE SEQUENCE [LARGE SCALE GENOMIC DNA]</scope>
    <source>
        <strain evidence="2 3">DSM 25731</strain>
    </source>
</reference>
<dbReference type="AlphaFoldDB" id="A0A2T6BX00"/>
<dbReference type="Pfam" id="PF01928">
    <property type="entry name" value="CYTH"/>
    <property type="match status" value="1"/>
</dbReference>
<dbReference type="SUPFAM" id="SSF55154">
    <property type="entry name" value="CYTH-like phosphatases"/>
    <property type="match status" value="1"/>
</dbReference>
<accession>A0A2T6BX00</accession>
<dbReference type="InterPro" id="IPR033469">
    <property type="entry name" value="CYTH-like_dom_sf"/>
</dbReference>
<proteinExistence type="predicted"/>
<feature type="domain" description="CYTH" evidence="1">
    <location>
        <begin position="11"/>
        <end position="159"/>
    </location>
</feature>
<name>A0A2T6BX00_9FLAO</name>
<evidence type="ECO:0000259" key="1">
    <source>
        <dbReference type="PROSITE" id="PS51707"/>
    </source>
</evidence>
<gene>
    <name evidence="2" type="ORF">C8N46_106248</name>
</gene>
<dbReference type="PIRSF" id="PIRSF016487">
    <property type="entry name" value="CYTH_UCP016487"/>
    <property type="match status" value="1"/>
</dbReference>
<dbReference type="SMART" id="SM01118">
    <property type="entry name" value="CYTH"/>
    <property type="match status" value="1"/>
</dbReference>
<comment type="caution">
    <text evidence="2">The sequence shown here is derived from an EMBL/GenBank/DDBJ whole genome shotgun (WGS) entry which is preliminary data.</text>
</comment>
<evidence type="ECO:0000313" key="3">
    <source>
        <dbReference type="Proteomes" id="UP000244090"/>
    </source>
</evidence>
<dbReference type="InterPro" id="IPR012042">
    <property type="entry name" value="NeuTTM/CthTTM-like"/>
</dbReference>
<dbReference type="Proteomes" id="UP000244090">
    <property type="component" value="Unassembled WGS sequence"/>
</dbReference>
<keyword evidence="3" id="KW-1185">Reference proteome</keyword>
<dbReference type="Gene3D" id="2.40.320.10">
    <property type="entry name" value="Hypothetical Protein Pfu-838710-001"/>
    <property type="match status" value="1"/>
</dbReference>
<protein>
    <submittedName>
        <fullName evidence="2">CYTH domain-containing protein</fullName>
    </submittedName>
</protein>
<dbReference type="PANTHER" id="PTHR40114:SF1">
    <property type="entry name" value="SLR0698 PROTEIN"/>
    <property type="match status" value="1"/>
</dbReference>
<organism evidence="2 3">
    <name type="scientific">Kordia periserrulae</name>
    <dbReference type="NCBI Taxonomy" id="701523"/>
    <lineage>
        <taxon>Bacteria</taxon>
        <taxon>Pseudomonadati</taxon>
        <taxon>Bacteroidota</taxon>
        <taxon>Flavobacteriia</taxon>
        <taxon>Flavobacteriales</taxon>
        <taxon>Flavobacteriaceae</taxon>
        <taxon>Kordia</taxon>
    </lineage>
</organism>
<dbReference type="EMBL" id="QBKT01000006">
    <property type="protein sequence ID" value="PTX60602.1"/>
    <property type="molecule type" value="Genomic_DNA"/>
</dbReference>
<sequence length="168" mass="19610">MISLAYIIVFMQEIERKFLVNNLQFKEEATNAFEIAQGFLNTHPERTVRVRIKGQQGFLTVKGKSNESGTSRFEWETEIPVAEAKQLLVLCEKGIIEKKRYHIPHGNHIFEVDEFFGDNEGLIVVEVELQHENETFSKPTWLGKEVTGQPKYYNSQLSKKPYKTWHHE</sequence>
<dbReference type="PROSITE" id="PS51707">
    <property type="entry name" value="CYTH"/>
    <property type="match status" value="1"/>
</dbReference>
<evidence type="ECO:0000313" key="2">
    <source>
        <dbReference type="EMBL" id="PTX60602.1"/>
    </source>
</evidence>
<dbReference type="PANTHER" id="PTHR40114">
    <property type="entry name" value="SLR0698 PROTEIN"/>
    <property type="match status" value="1"/>
</dbReference>
<dbReference type="CDD" id="cd07891">
    <property type="entry name" value="CYTH-like_CthTTM-like_1"/>
    <property type="match status" value="1"/>
</dbReference>
<dbReference type="InterPro" id="IPR023577">
    <property type="entry name" value="CYTH_domain"/>
</dbReference>